<dbReference type="InterPro" id="IPR016181">
    <property type="entry name" value="Acyl_CoA_acyltransferase"/>
</dbReference>
<dbReference type="InterPro" id="IPR000182">
    <property type="entry name" value="GNAT_dom"/>
</dbReference>
<dbReference type="PROSITE" id="PS51186">
    <property type="entry name" value="GNAT"/>
    <property type="match status" value="1"/>
</dbReference>
<dbReference type="RefSeq" id="WP_111490351.1">
    <property type="nucleotide sequence ID" value="NZ_CP031264.1"/>
</dbReference>
<protein>
    <submittedName>
        <fullName evidence="2">GNAT family N-acetyltransferase</fullName>
    </submittedName>
</protein>
<evidence type="ECO:0000313" key="3">
    <source>
        <dbReference type="Proteomes" id="UP000249340"/>
    </source>
</evidence>
<keyword evidence="2" id="KW-0808">Transferase</keyword>
<evidence type="ECO:0000259" key="1">
    <source>
        <dbReference type="PROSITE" id="PS51186"/>
    </source>
</evidence>
<accession>A0A345T240</accession>
<dbReference type="GO" id="GO:0016747">
    <property type="term" value="F:acyltransferase activity, transferring groups other than amino-acyl groups"/>
    <property type="evidence" value="ECO:0007669"/>
    <property type="project" value="InterPro"/>
</dbReference>
<dbReference type="AlphaFoldDB" id="A0A345T240"/>
<dbReference type="Proteomes" id="UP000249340">
    <property type="component" value="Chromosome"/>
</dbReference>
<name>A0A345T240_9ACTN</name>
<dbReference type="EMBL" id="CP031264">
    <property type="protein sequence ID" value="AXI80045.1"/>
    <property type="molecule type" value="Genomic_DNA"/>
</dbReference>
<evidence type="ECO:0000313" key="2">
    <source>
        <dbReference type="EMBL" id="AXI80045.1"/>
    </source>
</evidence>
<dbReference type="Gene3D" id="3.40.630.30">
    <property type="match status" value="1"/>
</dbReference>
<proteinExistence type="predicted"/>
<gene>
    <name evidence="2" type="ORF">C7M71_024220</name>
</gene>
<dbReference type="SUPFAM" id="SSF55729">
    <property type="entry name" value="Acyl-CoA N-acyltransferases (Nat)"/>
    <property type="match status" value="1"/>
</dbReference>
<organism evidence="2 3">
    <name type="scientific">Peterkaempfera bronchialis</name>
    <dbReference type="NCBI Taxonomy" id="2126346"/>
    <lineage>
        <taxon>Bacteria</taxon>
        <taxon>Bacillati</taxon>
        <taxon>Actinomycetota</taxon>
        <taxon>Actinomycetes</taxon>
        <taxon>Kitasatosporales</taxon>
        <taxon>Streptomycetaceae</taxon>
        <taxon>Peterkaempfera</taxon>
    </lineage>
</organism>
<reference evidence="3" key="1">
    <citation type="submission" date="2018-07" db="EMBL/GenBank/DDBJ databases">
        <title>Streptacidiphilus bronchialis DSM 106435 chromosome.</title>
        <authorList>
            <person name="Batra D."/>
            <person name="Gulvik C.A."/>
        </authorList>
    </citation>
    <scope>NUCLEOTIDE SEQUENCE [LARGE SCALE GENOMIC DNA]</scope>
    <source>
        <strain evidence="3">DSM 106435</strain>
    </source>
</reference>
<sequence length="170" mass="18574">MADDIEFLRAGPEQTTEVLAVLDEAAAWLRSRGVDQWPARFEAAWIEPGIAQGDTWIVRTGGRTAATVTLDWFDPVWSDHPGPAGYLHRLAVRRHAAGLGARILDWAAATLAHTGRHLRLDCLAANTALRAYYESAGFTHRGDTRVGGAPGQRRHDGPATLVSRYEKPLA</sequence>
<keyword evidence="3" id="KW-1185">Reference proteome</keyword>
<dbReference type="Pfam" id="PF00583">
    <property type="entry name" value="Acetyltransf_1"/>
    <property type="match status" value="1"/>
</dbReference>
<dbReference type="KEGG" id="stri:C7M71_024220"/>
<feature type="domain" description="N-acetyltransferase" evidence="1">
    <location>
        <begin position="5"/>
        <end position="170"/>
    </location>
</feature>
<dbReference type="OrthoDB" id="4095657at2"/>